<evidence type="ECO:0000256" key="2">
    <source>
        <dbReference type="SAM" id="SignalP"/>
    </source>
</evidence>
<proteinExistence type="predicted"/>
<dbReference type="Pfam" id="PF08357">
    <property type="entry name" value="SEFIR"/>
    <property type="match status" value="1"/>
</dbReference>
<accession>A0A8J2QLN3</accession>
<dbReference type="AlphaFoldDB" id="A0A8J2QLN3"/>
<reference evidence="4" key="1">
    <citation type="submission" date="2021-09" db="EMBL/GenBank/DDBJ databases">
        <authorList>
            <person name="Martin H S."/>
        </authorList>
    </citation>
    <scope>NUCLEOTIDE SEQUENCE</scope>
</reference>
<feature type="signal peptide" evidence="2">
    <location>
        <begin position="1"/>
        <end position="20"/>
    </location>
</feature>
<evidence type="ECO:0000259" key="3">
    <source>
        <dbReference type="Pfam" id="PF08357"/>
    </source>
</evidence>
<evidence type="ECO:0000256" key="1">
    <source>
        <dbReference type="SAM" id="Phobius"/>
    </source>
</evidence>
<comment type="caution">
    <text evidence="4">The sequence shown here is derived from an EMBL/GenBank/DDBJ whole genome shotgun (WGS) entry which is preliminary data.</text>
</comment>
<dbReference type="OrthoDB" id="8190413at2759"/>
<keyword evidence="1" id="KW-0472">Membrane</keyword>
<gene>
    <name evidence="4" type="ORF">DCHRY22_LOCUS3534</name>
</gene>
<keyword evidence="1" id="KW-0812">Transmembrane</keyword>
<evidence type="ECO:0000313" key="5">
    <source>
        <dbReference type="Proteomes" id="UP000789524"/>
    </source>
</evidence>
<sequence>MEGRLVLCFMLCFLLQFVSGRNRLCHNNTHITRSCTTQILGDEYVDDDSCKVEYIPSNSSKCTDNFGPITSNNQIGQVILKPYILHERRRDVNFYSVNYTVLNISFTNIKWKTMKFRFQKDSVKYEEGHCRNIVISNDVKINDQSVLYYDCYWSVTNGNYKGQSHVLDFEATDDYVVNRGKFYFNIPTAAMLDPEITERDWKPFVYIENLSDSMKLHIMPPPNQLKITAYQIEVIKKCDKGTQCDEIVKNALIKAKNNTQEVTYDYSLLVSTGLYYFVVTPIHDKCRNGIMECQSVESPRIFIDSEEHKTLNICIASIASLIVGTLFIYFFILLCIRRYWCKEYAQEIPPPTKVLVIYSPTNRLHADCVASFVAYLRSEYGFDVMYDGDISNTSHGDPFVWAEEAFRVSSHVIYVVGPAENTNLYNNIYDKPIIVHKDVDVLLLSLLRTTRTSKNPKQIMNVFFEHSNGTVPIETRHDKKFILLNDWQKLIAYLSKNVLPKKQIMRSEKGKDFLDDLSRARKLLNNRNDDVIVRCDKNNTEKKVLL</sequence>
<keyword evidence="1" id="KW-1133">Transmembrane helix</keyword>
<evidence type="ECO:0000313" key="4">
    <source>
        <dbReference type="EMBL" id="CAG9562141.1"/>
    </source>
</evidence>
<organism evidence="4 5">
    <name type="scientific">Danaus chrysippus</name>
    <name type="common">African queen</name>
    <dbReference type="NCBI Taxonomy" id="151541"/>
    <lineage>
        <taxon>Eukaryota</taxon>
        <taxon>Metazoa</taxon>
        <taxon>Ecdysozoa</taxon>
        <taxon>Arthropoda</taxon>
        <taxon>Hexapoda</taxon>
        <taxon>Insecta</taxon>
        <taxon>Pterygota</taxon>
        <taxon>Neoptera</taxon>
        <taxon>Endopterygota</taxon>
        <taxon>Lepidoptera</taxon>
        <taxon>Glossata</taxon>
        <taxon>Ditrysia</taxon>
        <taxon>Papilionoidea</taxon>
        <taxon>Nymphalidae</taxon>
        <taxon>Danainae</taxon>
        <taxon>Danaini</taxon>
        <taxon>Danaina</taxon>
        <taxon>Danaus</taxon>
        <taxon>Anosia</taxon>
    </lineage>
</organism>
<keyword evidence="5" id="KW-1185">Reference proteome</keyword>
<protein>
    <submittedName>
        <fullName evidence="4">(African queen) hypothetical protein</fullName>
    </submittedName>
</protein>
<dbReference type="InterPro" id="IPR013568">
    <property type="entry name" value="SEFIR_dom"/>
</dbReference>
<dbReference type="EMBL" id="CAKASE010000047">
    <property type="protein sequence ID" value="CAG9562141.1"/>
    <property type="molecule type" value="Genomic_DNA"/>
</dbReference>
<dbReference type="Gene3D" id="3.40.50.11530">
    <property type="match status" value="1"/>
</dbReference>
<feature type="chain" id="PRO_5035263696" evidence="2">
    <location>
        <begin position="21"/>
        <end position="546"/>
    </location>
</feature>
<keyword evidence="2" id="KW-0732">Signal</keyword>
<feature type="domain" description="SEFIR" evidence="3">
    <location>
        <begin position="353"/>
        <end position="493"/>
    </location>
</feature>
<name>A0A8J2QLN3_9NEOP</name>
<feature type="transmembrane region" description="Helical" evidence="1">
    <location>
        <begin position="315"/>
        <end position="336"/>
    </location>
</feature>
<dbReference type="Proteomes" id="UP000789524">
    <property type="component" value="Unassembled WGS sequence"/>
</dbReference>